<dbReference type="PANTHER" id="PTHR34069:SF2">
    <property type="entry name" value="BETA-KETOACYL-[ACYL-CARRIER-PROTEIN] SYNTHASE III"/>
    <property type="match status" value="1"/>
</dbReference>
<protein>
    <submittedName>
        <fullName evidence="5">3-oxoacyl-[acyl-carrier-protein] synthase-3</fullName>
        <ecNumber evidence="5">2.3.1.180</ecNumber>
    </submittedName>
</protein>
<evidence type="ECO:0000256" key="2">
    <source>
        <dbReference type="ARBA" id="ARBA00023315"/>
    </source>
</evidence>
<reference evidence="5" key="1">
    <citation type="submission" date="2021-01" db="EMBL/GenBank/DDBJ databases">
        <title>Genomic Encyclopedia of Type Strains, Phase IV (KMG-IV): sequencing the most valuable type-strain genomes for metagenomic binning, comparative biology and taxonomic classification.</title>
        <authorList>
            <person name="Goeker M."/>
        </authorList>
    </citation>
    <scope>NUCLEOTIDE SEQUENCE</scope>
    <source>
        <strain evidence="5">DSM 21943</strain>
    </source>
</reference>
<evidence type="ECO:0000313" key="5">
    <source>
        <dbReference type="EMBL" id="MBM7836897.1"/>
    </source>
</evidence>
<dbReference type="InterPro" id="IPR013747">
    <property type="entry name" value="ACP_syn_III_C"/>
</dbReference>
<accession>A0ABS2SN00</accession>
<dbReference type="Gene3D" id="3.40.47.10">
    <property type="match status" value="1"/>
</dbReference>
<name>A0ABS2SN00_9BACI</name>
<proteinExistence type="predicted"/>
<dbReference type="EC" id="2.3.1.180" evidence="5"/>
<dbReference type="SUPFAM" id="SSF53901">
    <property type="entry name" value="Thiolase-like"/>
    <property type="match status" value="1"/>
</dbReference>
<dbReference type="InterPro" id="IPR013751">
    <property type="entry name" value="ACP_syn_III_N"/>
</dbReference>
<keyword evidence="2 5" id="KW-0012">Acyltransferase</keyword>
<feature type="domain" description="Beta-ketoacyl-[acyl-carrier-protein] synthase III C-terminal" evidence="3">
    <location>
        <begin position="250"/>
        <end position="337"/>
    </location>
</feature>
<keyword evidence="1 5" id="KW-0808">Transferase</keyword>
<dbReference type="NCBIfam" id="NF005308">
    <property type="entry name" value="PRK06840.1"/>
    <property type="match status" value="1"/>
</dbReference>
<sequence>MSVRVGIAGLGVYIPETVMSARELAGRTNGQWTEEAVRNKLGIEQKTIPGEKDGTQEMAVWAAKEALQDGKIEAAEIDLILCIGEEWKEYPLTTSAIYIQEQIGASRAWGIDVQQRCCSCISALKMAKTMMVGDEELQTILIVGGYRNGDLVDYADPTSSMLYNLSAGAGAILIKRDHPFNELLESDVMTDGSMARDAGVEVGGTVHPINESNFMLAHQSLKLLNPDHMKTRLNAVSMDNWFRCMNRAFEKSDVSMEELDYLAILHMKPSMHRVMLERLQLDEQQTTYLSEYGHMGQVDQILSLVLGLREGKIHDGSVIALVAAGIGYAWAASVVRWGPVKEAG</sequence>
<keyword evidence="6" id="KW-1185">Reference proteome</keyword>
<dbReference type="PANTHER" id="PTHR34069">
    <property type="entry name" value="3-OXOACYL-[ACYL-CARRIER-PROTEIN] SYNTHASE 3"/>
    <property type="match status" value="1"/>
</dbReference>
<comment type="caution">
    <text evidence="5">The sequence shown here is derived from an EMBL/GenBank/DDBJ whole genome shotgun (WGS) entry which is preliminary data.</text>
</comment>
<dbReference type="GO" id="GO:0033818">
    <property type="term" value="F:beta-ketoacyl-acyl-carrier-protein synthase III activity"/>
    <property type="evidence" value="ECO:0007669"/>
    <property type="project" value="UniProtKB-EC"/>
</dbReference>
<dbReference type="RefSeq" id="WP_204463616.1">
    <property type="nucleotide sequence ID" value="NZ_JAFBCV010000001.1"/>
</dbReference>
<dbReference type="Proteomes" id="UP001179280">
    <property type="component" value="Unassembled WGS sequence"/>
</dbReference>
<evidence type="ECO:0000259" key="4">
    <source>
        <dbReference type="Pfam" id="PF08545"/>
    </source>
</evidence>
<evidence type="ECO:0000259" key="3">
    <source>
        <dbReference type="Pfam" id="PF08541"/>
    </source>
</evidence>
<feature type="domain" description="Beta-ketoacyl-[acyl-carrier-protein] synthase III N-terminal" evidence="4">
    <location>
        <begin position="111"/>
        <end position="192"/>
    </location>
</feature>
<evidence type="ECO:0000313" key="6">
    <source>
        <dbReference type="Proteomes" id="UP001179280"/>
    </source>
</evidence>
<dbReference type="EMBL" id="JAFBCV010000001">
    <property type="protein sequence ID" value="MBM7836897.1"/>
    <property type="molecule type" value="Genomic_DNA"/>
</dbReference>
<dbReference type="InterPro" id="IPR016039">
    <property type="entry name" value="Thiolase-like"/>
</dbReference>
<evidence type="ECO:0000256" key="1">
    <source>
        <dbReference type="ARBA" id="ARBA00022679"/>
    </source>
</evidence>
<gene>
    <name evidence="5" type="ORF">JOC54_000128</name>
</gene>
<organism evidence="5 6">
    <name type="scientific">Shouchella xiaoxiensis</name>
    <dbReference type="NCBI Taxonomy" id="766895"/>
    <lineage>
        <taxon>Bacteria</taxon>
        <taxon>Bacillati</taxon>
        <taxon>Bacillota</taxon>
        <taxon>Bacilli</taxon>
        <taxon>Bacillales</taxon>
        <taxon>Bacillaceae</taxon>
        <taxon>Shouchella</taxon>
    </lineage>
</organism>
<dbReference type="Pfam" id="PF08545">
    <property type="entry name" value="ACP_syn_III"/>
    <property type="match status" value="1"/>
</dbReference>
<dbReference type="Pfam" id="PF08541">
    <property type="entry name" value="ACP_syn_III_C"/>
    <property type="match status" value="1"/>
</dbReference>